<proteinExistence type="inferred from homology"/>
<evidence type="ECO:0000256" key="2">
    <source>
        <dbReference type="ARBA" id="ARBA00022490"/>
    </source>
</evidence>
<dbReference type="GO" id="GO:0005874">
    <property type="term" value="C:microtubule"/>
    <property type="evidence" value="ECO:0007669"/>
    <property type="project" value="UniProtKB-ARBA"/>
</dbReference>
<sequence length="1559" mass="175878">MDENASQDQDFSKLSIEERVNHKNWKARVSGYEELTKYFPQFEEKEFQRYIPLIKKFVIDTNAAAQEKGLAATLAFVDYCPQAGKVVETIVANIAVKCLTATRAKTKELANEIVLMCVEIDKQDAVVEELVKALDQKNPKNVAATIAILRKCLNLFGSKVISIKPIISHLPKLLEDRDHNVREETKQLTIEIYRWIKDALMPQLNSLKPILLQELQVEFEKFKDLKPHPERLLRSQQQKQECVVDSVGNTETINQKEEEIEEEIDPFDLLEPVDIFVKLPNDFFTLIEAKKWTERKDGLEKLQQILEANPKLVGNADYGELVKQLKKIISKDSNIVVATIAIKSMGLLANGLRKNFQNHANSSVPILLEKFKEKKAVVVQALREAIDAIYTTTFLEAIQEDLLASLDNKNPSIRGETALFLARSFAKTNPSTINKKLLKTLTTSLLKTLSDSDATVRESSAEALGTALKAQGDRNMTPFLQGLEALKMTKIEEYRNKVEVKKFANVVPQTEKNPPTKPKTQSVKSTSSRPASQKQETHHVSNESVNADTATASKSKSKIAVSAKSKIGINTQNSDSQIRSIKSGGINKIGSSSRIGTSSKSSSQSSTNIANSTSTNLTKKPEQELGPLMNGNIKSKDQRFADEKALKVLKWNFSTPREEFFQLLKEQMIAAEWQAQLITYCFHADFKFHIKAIDIMRDFFQKSSDSSVVIANLDLILKWFALRFFDTNPSVITKALELLLIVFSCLCEQSNQYILNDIEANSFIPYLVLKFGDPKDAVRNKVHDILVKIRNIYPANKIFAHLFTALQSKNARQRATCLEEISQLIELRGMSIFQSPNSIQMVKDLAKFISERDNAVRNSALSCIVQIYFLEGEKVFKLIGSLSDKEMSLVEERIKRASKNRPNPSQTVSHSNSEAINGSPISSQSNLPSASSGGSLLKMRNPQPESGIKGINLFPCSNGSEGSLNGLSKLHSFSNLNTQSENSPQKSHDIGATFSKSRSASNLLRKGMNFTPIKSSGLIQSTKIQQNKFVNSKISAAEDDAEISDSDDNYAGQKTNFSPALNQAISSLESQEESTSDAYSTNEDDEIFRQKLEQALNLPEIKIHRQYRNPSSKAHVSNSSEESNTDTPKGDTHHSKFQSSPELNQKFANMFSQLSSTELPIALKAMECLNVSLKDYEKYLIYLEPKVDQIIILCNKQYRLFLSKHYPAIECDDPEEKEQRKQNAETLFRSTSSVLNKLFKSPLGKKVSRDTLRELLTHLLTYFAEMRSHQNMFNSVNFLIGIVFNGSDATNLFSALIRMLHDYAGNTTVQHSDKFLEITMKFIWRITKNLNNYIDDLNIDQILLESHLFFKAYPRNWWKVSNRDDIPLRTIKTLVYYIVGSKGDSILDHFTLIKNKDESELSYYVQKALRQCDKIASLNISNTTKNSNTSQLTTTPISKSNGHCQNELEEQKDQNFENSNILVDKSRLKLRQISTESGKLAQIPIIQNDNDLKNYIEYTANKLNLPDLNYEMIKTKQHHIHSLEDAKLAVESAKQRLAQFKNFLGEKNTEKHDCGTSAN</sequence>
<feature type="region of interest" description="Disordered" evidence="9">
    <location>
        <begin position="895"/>
        <end position="944"/>
    </location>
</feature>
<dbReference type="InterPro" id="IPR011989">
    <property type="entry name" value="ARM-like"/>
</dbReference>
<evidence type="ECO:0000259" key="10">
    <source>
        <dbReference type="SMART" id="SM01349"/>
    </source>
</evidence>
<dbReference type="InterPro" id="IPR034085">
    <property type="entry name" value="TOG"/>
</dbReference>
<dbReference type="EnsemblMetazoa" id="SSS_4284s_mrna">
    <property type="protein sequence ID" value="KAF7491208.1"/>
    <property type="gene ID" value="SSS_4284"/>
</dbReference>
<gene>
    <name evidence="12" type="ORF">QR98_0033120</name>
    <name evidence="11" type="ORF">SSS_4284</name>
</gene>
<accession>A0A132A1D8</accession>
<dbReference type="GO" id="GO:0030951">
    <property type="term" value="P:establishment or maintenance of microtubule cytoskeleton polarity"/>
    <property type="evidence" value="ECO:0007669"/>
    <property type="project" value="InterPro"/>
</dbReference>
<reference evidence="14" key="2">
    <citation type="journal article" date="2020" name="PLoS Negl. Trop. Dis.">
        <title>High-quality nuclear genome for Sarcoptes scabiei-A critical resource for a neglected parasite.</title>
        <authorList>
            <person name="Korhonen P.K."/>
            <person name="Gasser R.B."/>
            <person name="Ma G."/>
            <person name="Wang T."/>
            <person name="Stroehlein A.J."/>
            <person name="Young N.D."/>
            <person name="Ang C.S."/>
            <person name="Fernando D.D."/>
            <person name="Lu H.C."/>
            <person name="Taylor S."/>
            <person name="Reynolds S.L."/>
            <person name="Mofiz E."/>
            <person name="Najaraj S.H."/>
            <person name="Gowda H."/>
            <person name="Madugundu A."/>
            <person name="Renuse S."/>
            <person name="Holt D."/>
            <person name="Pandey A."/>
            <person name="Papenfuss A.T."/>
            <person name="Fischer K."/>
        </authorList>
    </citation>
    <scope>NUCLEOTIDE SEQUENCE [LARGE SCALE GENOMIC DNA]</scope>
</reference>
<keyword evidence="3" id="KW-0132">Cell division</keyword>
<feature type="compositionally biased region" description="Low complexity" evidence="9">
    <location>
        <begin position="578"/>
        <end position="618"/>
    </location>
</feature>
<keyword evidence="4" id="KW-0677">Repeat</keyword>
<evidence type="ECO:0000256" key="3">
    <source>
        <dbReference type="ARBA" id="ARBA00022618"/>
    </source>
</evidence>
<dbReference type="InterPro" id="IPR016024">
    <property type="entry name" value="ARM-type_fold"/>
</dbReference>
<dbReference type="GO" id="GO:0051301">
    <property type="term" value="P:cell division"/>
    <property type="evidence" value="ECO:0007669"/>
    <property type="project" value="UniProtKB-KW"/>
</dbReference>
<dbReference type="FunFam" id="1.25.10.10:FF:000050">
    <property type="entry name" value="Cytoskeleton-associated protein 5 isoform X1"/>
    <property type="match status" value="1"/>
</dbReference>
<feature type="region of interest" description="Disordered" evidence="9">
    <location>
        <begin position="575"/>
        <end position="633"/>
    </location>
</feature>
<dbReference type="InterPro" id="IPR024395">
    <property type="entry name" value="CLASP_N_dom"/>
</dbReference>
<reference evidence="12 15" key="1">
    <citation type="journal article" date="2015" name="Parasit. Vectors">
        <title>Draft genome of the scabies mite.</title>
        <authorList>
            <person name="Rider S.D.Jr."/>
            <person name="Morgan M.S."/>
            <person name="Arlian L.G."/>
        </authorList>
    </citation>
    <scope>NUCLEOTIDE SEQUENCE [LARGE SCALE GENOMIC DNA]</scope>
    <source>
        <strain evidence="12">Arlian Lab</strain>
    </source>
</reference>
<name>A0A132A1D8_SARSC</name>
<keyword evidence="6" id="KW-0206">Cytoskeleton</keyword>
<dbReference type="SMART" id="SM01349">
    <property type="entry name" value="TOG"/>
    <property type="match status" value="3"/>
</dbReference>
<comment type="subcellular location">
    <subcellularLocation>
        <location evidence="1">Cytoplasm</location>
        <location evidence="1">Cytoskeleton</location>
        <location evidence="1">Microtubule organizing center</location>
        <location evidence="1">Centrosome</location>
    </subcellularLocation>
</comment>
<dbReference type="Proteomes" id="UP000616769">
    <property type="component" value="Unassembled WGS sequence"/>
</dbReference>
<dbReference type="EMBL" id="WVUK01000060">
    <property type="protein sequence ID" value="KAF7491208.1"/>
    <property type="molecule type" value="Genomic_DNA"/>
</dbReference>
<dbReference type="SUPFAM" id="SSF48371">
    <property type="entry name" value="ARM repeat"/>
    <property type="match status" value="1"/>
</dbReference>
<evidence type="ECO:0000256" key="6">
    <source>
        <dbReference type="ARBA" id="ARBA00023212"/>
    </source>
</evidence>
<dbReference type="GO" id="GO:0051010">
    <property type="term" value="F:microtubule plus-end binding"/>
    <property type="evidence" value="ECO:0007669"/>
    <property type="project" value="InterPro"/>
</dbReference>
<protein>
    <submittedName>
        <fullName evidence="11 12">Cytoskeleton-associated protein 5</fullName>
    </submittedName>
</protein>
<evidence type="ECO:0000256" key="7">
    <source>
        <dbReference type="ARBA" id="ARBA00023306"/>
    </source>
</evidence>
<keyword evidence="5" id="KW-0498">Mitosis</keyword>
<dbReference type="GO" id="GO:0051231">
    <property type="term" value="P:spindle elongation"/>
    <property type="evidence" value="ECO:0007669"/>
    <property type="project" value="UniProtKB-ARBA"/>
</dbReference>
<dbReference type="InterPro" id="IPR048491">
    <property type="entry name" value="XMAP215_CLASP_TOG"/>
</dbReference>
<feature type="region of interest" description="Disordered" evidence="9">
    <location>
        <begin position="1103"/>
        <end position="1139"/>
    </location>
</feature>
<dbReference type="GO" id="GO:0061863">
    <property type="term" value="F:microtubule plus end polymerase"/>
    <property type="evidence" value="ECO:0007669"/>
    <property type="project" value="InterPro"/>
</dbReference>
<dbReference type="Proteomes" id="UP000070412">
    <property type="component" value="Unassembled WGS sequence"/>
</dbReference>
<dbReference type="FunFam" id="1.25.10.10:FF:000063">
    <property type="entry name" value="Putative cytoskeleton-associated protein 5"/>
    <property type="match status" value="1"/>
</dbReference>
<evidence type="ECO:0000256" key="1">
    <source>
        <dbReference type="ARBA" id="ARBA00004300"/>
    </source>
</evidence>
<feature type="domain" description="TOG" evidence="10">
    <location>
        <begin position="268"/>
        <end position="504"/>
    </location>
</feature>
<feature type="region of interest" description="Disordered" evidence="9">
    <location>
        <begin position="506"/>
        <end position="563"/>
    </location>
</feature>
<feature type="compositionally biased region" description="Polar residues" evidence="9">
    <location>
        <begin position="1108"/>
        <end position="1127"/>
    </location>
</feature>
<dbReference type="EMBL" id="JXLN01010001">
    <property type="protein sequence ID" value="KPM04858.1"/>
    <property type="molecule type" value="Genomic_DNA"/>
</dbReference>
<evidence type="ECO:0000256" key="5">
    <source>
        <dbReference type="ARBA" id="ARBA00022776"/>
    </source>
</evidence>
<comment type="similarity">
    <text evidence="8">Belongs to the TOG/XMAP215 family.</text>
</comment>
<evidence type="ECO:0000313" key="12">
    <source>
        <dbReference type="EMBL" id="KPM04858.1"/>
    </source>
</evidence>
<dbReference type="Pfam" id="PF21041">
    <property type="entry name" value="XMAP215_CLASP_TOG"/>
    <property type="match status" value="2"/>
</dbReference>
<feature type="domain" description="TOG" evidence="10">
    <location>
        <begin position="662"/>
        <end position="903"/>
    </location>
</feature>
<organism evidence="12 15">
    <name type="scientific">Sarcoptes scabiei</name>
    <name type="common">Itch mite</name>
    <name type="synonym">Acarus scabiei</name>
    <dbReference type="NCBI Taxonomy" id="52283"/>
    <lineage>
        <taxon>Eukaryota</taxon>
        <taxon>Metazoa</taxon>
        <taxon>Ecdysozoa</taxon>
        <taxon>Arthropoda</taxon>
        <taxon>Chelicerata</taxon>
        <taxon>Arachnida</taxon>
        <taxon>Acari</taxon>
        <taxon>Acariformes</taxon>
        <taxon>Sarcoptiformes</taxon>
        <taxon>Astigmata</taxon>
        <taxon>Psoroptidia</taxon>
        <taxon>Sarcoptoidea</taxon>
        <taxon>Sarcoptidae</taxon>
        <taxon>Sarcoptinae</taxon>
        <taxon>Sarcoptes</taxon>
    </lineage>
</organism>
<reference evidence="13" key="4">
    <citation type="submission" date="2022-06" db="UniProtKB">
        <authorList>
            <consortium name="EnsemblMetazoa"/>
        </authorList>
    </citation>
    <scope>IDENTIFICATION</scope>
</reference>
<reference evidence="11" key="3">
    <citation type="submission" date="2020-01" db="EMBL/GenBank/DDBJ databases">
        <authorList>
            <person name="Korhonen P.K.K."/>
            <person name="Guangxu M.G."/>
            <person name="Wang T.W."/>
            <person name="Stroehlein A.J.S."/>
            <person name="Young N.D."/>
            <person name="Ang C.-S.A."/>
            <person name="Fernando D.W.F."/>
            <person name="Lu H.L."/>
            <person name="Taylor S.T."/>
            <person name="Ehtesham M.E.M."/>
            <person name="Najaraj S.H.N."/>
            <person name="Harsha G.H.G."/>
            <person name="Madugundu A.M."/>
            <person name="Renuse S.R."/>
            <person name="Holt D.H."/>
            <person name="Pandey A.P."/>
            <person name="Papenfuss A.P."/>
            <person name="Gasser R.B.G."/>
            <person name="Fischer K.F."/>
        </authorList>
    </citation>
    <scope>NUCLEOTIDE SEQUENCE</scope>
    <source>
        <strain evidence="11">SSS_KF_BRIS2020</strain>
    </source>
</reference>
<evidence type="ECO:0000313" key="13">
    <source>
        <dbReference type="EnsemblMetazoa" id="KAF7491208.1"/>
    </source>
</evidence>
<dbReference type="PANTHER" id="PTHR12609">
    <property type="entry name" value="MICROTUBULE ASSOCIATED PROTEIN XMAP215"/>
    <property type="match status" value="1"/>
</dbReference>
<feature type="compositionally biased region" description="Polar residues" evidence="9">
    <location>
        <begin position="507"/>
        <end position="534"/>
    </location>
</feature>
<dbReference type="FunFam" id="1.25.10.10:FF:000019">
    <property type="entry name" value="Cytoskeleton-associated protein 5"/>
    <property type="match status" value="1"/>
</dbReference>
<dbReference type="VEuPathDB" id="VectorBase:SSCA003902"/>
<dbReference type="OrthoDB" id="205662at2759"/>
<dbReference type="Pfam" id="PF12348">
    <property type="entry name" value="CLASP_N"/>
    <property type="match status" value="1"/>
</dbReference>
<keyword evidence="2" id="KW-0963">Cytoplasm</keyword>
<feature type="compositionally biased region" description="Low complexity" evidence="9">
    <location>
        <begin position="547"/>
        <end position="563"/>
    </location>
</feature>
<evidence type="ECO:0000313" key="15">
    <source>
        <dbReference type="Proteomes" id="UP000616769"/>
    </source>
</evidence>
<dbReference type="GO" id="GO:0005813">
    <property type="term" value="C:centrosome"/>
    <property type="evidence" value="ECO:0007669"/>
    <property type="project" value="UniProtKB-SubCell"/>
</dbReference>
<evidence type="ECO:0000313" key="11">
    <source>
        <dbReference type="EMBL" id="KAF7491208.1"/>
    </source>
</evidence>
<keyword evidence="7" id="KW-0131">Cell cycle</keyword>
<feature type="domain" description="TOG" evidence="10">
    <location>
        <begin position="2"/>
        <end position="228"/>
    </location>
</feature>
<keyword evidence="14" id="KW-1185">Reference proteome</keyword>
<evidence type="ECO:0000256" key="4">
    <source>
        <dbReference type="ARBA" id="ARBA00022737"/>
    </source>
</evidence>
<dbReference type="GO" id="GO:0046785">
    <property type="term" value="P:microtubule polymerization"/>
    <property type="evidence" value="ECO:0007669"/>
    <property type="project" value="InterPro"/>
</dbReference>
<dbReference type="InterPro" id="IPR045110">
    <property type="entry name" value="XMAP215"/>
</dbReference>
<evidence type="ECO:0000313" key="14">
    <source>
        <dbReference type="Proteomes" id="UP000070412"/>
    </source>
</evidence>
<dbReference type="Gene3D" id="1.25.10.10">
    <property type="entry name" value="Leucine-rich Repeat Variant"/>
    <property type="match status" value="3"/>
</dbReference>
<evidence type="ECO:0000256" key="8">
    <source>
        <dbReference type="ARBA" id="ARBA00025722"/>
    </source>
</evidence>
<feature type="compositionally biased region" description="Polar residues" evidence="9">
    <location>
        <begin position="900"/>
        <end position="934"/>
    </location>
</feature>
<evidence type="ECO:0000256" key="9">
    <source>
        <dbReference type="SAM" id="MobiDB-lite"/>
    </source>
</evidence>